<dbReference type="KEGG" id="cyn:Cyan7425_1270"/>
<dbReference type="EMBL" id="CP001344">
    <property type="protein sequence ID" value="ACL43648.1"/>
    <property type="molecule type" value="Genomic_DNA"/>
</dbReference>
<name>B8HMN3_CYAP4</name>
<dbReference type="CAZy" id="GT2">
    <property type="family name" value="Glycosyltransferase Family 2"/>
</dbReference>
<dbReference type="InterPro" id="IPR001173">
    <property type="entry name" value="Glyco_trans_2-like"/>
</dbReference>
<dbReference type="STRING" id="395961.Cyan7425_1270"/>
<organism evidence="2">
    <name type="scientific">Cyanothece sp. (strain PCC 7425 / ATCC 29141)</name>
    <dbReference type="NCBI Taxonomy" id="395961"/>
    <lineage>
        <taxon>Bacteria</taxon>
        <taxon>Bacillati</taxon>
        <taxon>Cyanobacteriota</taxon>
        <taxon>Cyanophyceae</taxon>
        <taxon>Gomontiellales</taxon>
        <taxon>Cyanothecaceae</taxon>
        <taxon>Cyanothece</taxon>
    </lineage>
</organism>
<dbReference type="PANTHER" id="PTHR48090">
    <property type="entry name" value="UNDECAPRENYL-PHOSPHATE 4-DEOXY-4-FORMAMIDO-L-ARABINOSE TRANSFERASE-RELATED"/>
    <property type="match status" value="1"/>
</dbReference>
<gene>
    <name evidence="2" type="ordered locus">Cyan7425_1270</name>
</gene>
<dbReference type="SUPFAM" id="SSF53448">
    <property type="entry name" value="Nucleotide-diphospho-sugar transferases"/>
    <property type="match status" value="1"/>
</dbReference>
<accession>B8HMN3</accession>
<feature type="domain" description="Glycosyltransferase 2-like" evidence="1">
    <location>
        <begin position="274"/>
        <end position="438"/>
    </location>
</feature>
<dbReference type="InterPro" id="IPR050256">
    <property type="entry name" value="Glycosyltransferase_2"/>
</dbReference>
<dbReference type="AlphaFoldDB" id="B8HMN3"/>
<dbReference type="eggNOG" id="COG2227">
    <property type="taxonomic scope" value="Bacteria"/>
</dbReference>
<dbReference type="Gene3D" id="3.40.50.150">
    <property type="entry name" value="Vaccinia Virus protein VP39"/>
    <property type="match status" value="1"/>
</dbReference>
<dbReference type="CDD" id="cd02440">
    <property type="entry name" value="AdoMet_MTases"/>
    <property type="match status" value="1"/>
</dbReference>
<proteinExistence type="predicted"/>
<keyword evidence="2" id="KW-0808">Transferase</keyword>
<dbReference type="GO" id="GO:0016740">
    <property type="term" value="F:transferase activity"/>
    <property type="evidence" value="ECO:0007669"/>
    <property type="project" value="UniProtKB-KW"/>
</dbReference>
<evidence type="ECO:0000259" key="1">
    <source>
        <dbReference type="Pfam" id="PF00535"/>
    </source>
</evidence>
<evidence type="ECO:0000313" key="2">
    <source>
        <dbReference type="EMBL" id="ACL43648.1"/>
    </source>
</evidence>
<dbReference type="Gene3D" id="3.90.550.10">
    <property type="entry name" value="Spore Coat Polysaccharide Biosynthesis Protein SpsA, Chain A"/>
    <property type="match status" value="1"/>
</dbReference>
<dbReference type="Pfam" id="PF13489">
    <property type="entry name" value="Methyltransf_23"/>
    <property type="match status" value="1"/>
</dbReference>
<reference evidence="2" key="1">
    <citation type="submission" date="2009-01" db="EMBL/GenBank/DDBJ databases">
        <title>Complete sequence of chromosome Cyanothece sp. PCC 7425.</title>
        <authorList>
            <consortium name="US DOE Joint Genome Institute"/>
            <person name="Lucas S."/>
            <person name="Copeland A."/>
            <person name="Lapidus A."/>
            <person name="Glavina del Rio T."/>
            <person name="Dalin E."/>
            <person name="Tice H."/>
            <person name="Bruce D."/>
            <person name="Goodwin L."/>
            <person name="Pitluck S."/>
            <person name="Sims D."/>
            <person name="Meineke L."/>
            <person name="Brettin T."/>
            <person name="Detter J.C."/>
            <person name="Han C."/>
            <person name="Larimer F."/>
            <person name="Land M."/>
            <person name="Hauser L."/>
            <person name="Kyrpides N."/>
            <person name="Ovchinnikova G."/>
            <person name="Liberton M."/>
            <person name="Stoeckel J."/>
            <person name="Banerjee A."/>
            <person name="Singh A."/>
            <person name="Page L."/>
            <person name="Sato H."/>
            <person name="Zhao L."/>
            <person name="Sherman L."/>
            <person name="Pakrasi H."/>
            <person name="Richardson P."/>
        </authorList>
    </citation>
    <scope>NUCLEOTIDE SEQUENCE</scope>
    <source>
        <strain evidence="2">PCC 7425</strain>
    </source>
</reference>
<dbReference type="SUPFAM" id="SSF53335">
    <property type="entry name" value="S-adenosyl-L-methionine-dependent methyltransferases"/>
    <property type="match status" value="1"/>
</dbReference>
<dbReference type="PANTHER" id="PTHR48090:SF7">
    <property type="entry name" value="RFBJ PROTEIN"/>
    <property type="match status" value="1"/>
</dbReference>
<dbReference type="eggNOG" id="COG1215">
    <property type="taxonomic scope" value="Bacteria"/>
</dbReference>
<dbReference type="HOGENOM" id="CLU_529683_0_0_3"/>
<dbReference type="CDD" id="cd04179">
    <property type="entry name" value="DPM_DPG-synthase_like"/>
    <property type="match status" value="1"/>
</dbReference>
<dbReference type="InterPro" id="IPR029044">
    <property type="entry name" value="Nucleotide-diphossugar_trans"/>
</dbReference>
<dbReference type="Pfam" id="PF00535">
    <property type="entry name" value="Glycos_transf_2"/>
    <property type="match status" value="1"/>
</dbReference>
<dbReference type="InterPro" id="IPR029063">
    <property type="entry name" value="SAM-dependent_MTases_sf"/>
</dbReference>
<sequence>MTQESLTIAPQRYDNAIGFGPEIQALGLREKLRDRGQMSDPICSDRLSWRSQAFRHLVHLLPGQTILELGCGNGLFTEKLVQVSRGENPITAVTFNASNPRPQDLPTNVHFINAALAPTDLSEQTFDFIVVMDLLDESNSIWFLQTVFNLLKPSGQVIFFESNPWNLVLRWQRLAAYLFGKKDPRRLLSRPKLYELMSEIGFLRIFSVYNDFVYVPLNESLFWLLRNLSILLENTPVLQTLAGSIMIHAQKPPRLATRPGQSLCEHESLKSAVSVVIPCHNEEMNIVPLINQLKRYYGDYLHEIIPVDDNSKDRTAEVMSHLAAQDALIKPIFRTPPNGVGRALSDGLARTTGRYVLCMDCDFQHLLPEVRDLFDAAAEGCDVAVGSRFSRHSVLLNYSLLKIIANRGFHVLAQILFRRQFRDLTNNLKLMRQEVVKSLYLTQPGFAVNAETGLQPLLMGYSVKEVPISWINRTPEMGVSSFRLVKVGGGYWQVLLQLWLKNLRGNLGGRSSQR</sequence>
<protein>
    <submittedName>
        <fullName evidence="2">Glycosyl transferase family 2</fullName>
    </submittedName>
</protein>
<dbReference type="OrthoDB" id="9807778at2"/>